<dbReference type="InParanoid" id="A0A6L2PI60"/>
<sequence>MKQQICMGKTESIMTWTDELSKHSKQECRTKLVATPDKDTDRSNTPSGNVHEYLDILDDVLGHLHHPLMPLITCGDININYLTENENKTELDFIMDIYNLKQVTDFPERKNSEVNNIFPDEGSINRVSVCAIQNGLSDHDVQFLLLDRALNIPPPVTQKIYRYKIK</sequence>
<dbReference type="EMBL" id="BLKM01000258">
    <property type="protein sequence ID" value="GFG30852.1"/>
    <property type="molecule type" value="Genomic_DNA"/>
</dbReference>
<dbReference type="OrthoDB" id="414730at2759"/>
<keyword evidence="2" id="KW-1185">Reference proteome</keyword>
<gene>
    <name evidence="1" type="ORF">Cfor_10267</name>
</gene>
<organism evidence="1 2">
    <name type="scientific">Coptotermes formosanus</name>
    <name type="common">Formosan subterranean termite</name>
    <dbReference type="NCBI Taxonomy" id="36987"/>
    <lineage>
        <taxon>Eukaryota</taxon>
        <taxon>Metazoa</taxon>
        <taxon>Ecdysozoa</taxon>
        <taxon>Arthropoda</taxon>
        <taxon>Hexapoda</taxon>
        <taxon>Insecta</taxon>
        <taxon>Pterygota</taxon>
        <taxon>Neoptera</taxon>
        <taxon>Polyneoptera</taxon>
        <taxon>Dictyoptera</taxon>
        <taxon>Blattodea</taxon>
        <taxon>Blattoidea</taxon>
        <taxon>Termitoidae</taxon>
        <taxon>Rhinotermitidae</taxon>
        <taxon>Coptotermes</taxon>
    </lineage>
</organism>
<reference evidence="2" key="1">
    <citation type="submission" date="2020-01" db="EMBL/GenBank/DDBJ databases">
        <title>Draft genome sequence of the Termite Coptotermes fromosanus.</title>
        <authorList>
            <person name="Itakura S."/>
            <person name="Yosikawa Y."/>
            <person name="Umezawa K."/>
        </authorList>
    </citation>
    <scope>NUCLEOTIDE SEQUENCE [LARGE SCALE GENOMIC DNA]</scope>
</reference>
<protein>
    <recommendedName>
        <fullName evidence="3">Endonuclease/exonuclease/phosphatase domain-containing protein</fullName>
    </recommendedName>
</protein>
<evidence type="ECO:0000313" key="1">
    <source>
        <dbReference type="EMBL" id="GFG30852.1"/>
    </source>
</evidence>
<dbReference type="AlphaFoldDB" id="A0A6L2PI60"/>
<proteinExistence type="predicted"/>
<name>A0A6L2PI60_COPFO</name>
<evidence type="ECO:0008006" key="3">
    <source>
        <dbReference type="Google" id="ProtNLM"/>
    </source>
</evidence>
<comment type="caution">
    <text evidence="1">The sequence shown here is derived from an EMBL/GenBank/DDBJ whole genome shotgun (WGS) entry which is preliminary data.</text>
</comment>
<accession>A0A6L2PI60</accession>
<evidence type="ECO:0000313" key="2">
    <source>
        <dbReference type="Proteomes" id="UP000502823"/>
    </source>
</evidence>
<dbReference type="Proteomes" id="UP000502823">
    <property type="component" value="Unassembled WGS sequence"/>
</dbReference>